<dbReference type="STRING" id="246404.A0A507FB91"/>
<comment type="caution">
    <text evidence="1">The sequence shown here is derived from an EMBL/GenBank/DDBJ whole genome shotgun (WGS) entry which is preliminary data.</text>
</comment>
<dbReference type="GO" id="GO:0031023">
    <property type="term" value="P:microtubule organizing center organization"/>
    <property type="evidence" value="ECO:0007669"/>
    <property type="project" value="TreeGrafter"/>
</dbReference>
<dbReference type="GO" id="GO:0051225">
    <property type="term" value="P:spindle assembly"/>
    <property type="evidence" value="ECO:0007669"/>
    <property type="project" value="InterPro"/>
</dbReference>
<sequence length="585" mass="66159">MHAKALRLAETVTRLGFEHESQPGADTQMPLAQCLEWLFTTTNNSDQDLFLDWLTDAFSECPAEISFGGGHVLGAGDILHAEESRIPFARPFRILQSHGQSADHLDSLLHPDTASDSDVEALQQELRELEEYSHLLERNEHELLRTLKTVDSEIQTCEKEDEISSTRLIDESAALENVSLQVDIALKQLHEHLIEAVNRADTANKSESIPAETSASFLYQCTSAFSDFMNEDELLSESLISLYEDTFNQSVGSKTVAVAHASGVDREELLEDLSRLTELHAVTEQQYLNALMGFKFAEAKLRVLDEFNYGQQPEHDLRSMTKAFQLEISPLQESIRKMVEAELPSLWVDLAEYAVKAPILRTEYESKISRHQRLLKHLEKFTNILLAQQSRHQFLAIALETELSMIKRYAHLVESVQMELALKVDHIEKRMDWYNRPDLAMDMPENRVVDSRDSLMVQVMKLLEMDGSETPNDVGHAKTGAVVFTSIDSVIAHASELAQKVKRADEQLHVAEKKRMVITQDLSNACNGLLSMLYKYSSTSIVLHAPKEWYELQLTLRDTATELQPLLRLAGKDADVIQQVVHEAP</sequence>
<accession>A0A507FB91</accession>
<evidence type="ECO:0000313" key="1">
    <source>
        <dbReference type="EMBL" id="TPX72528.1"/>
    </source>
</evidence>
<gene>
    <name evidence="1" type="ORF">CcCBS67573_g05792</name>
</gene>
<dbReference type="PANTHER" id="PTHR19378">
    <property type="entry name" value="GOLGIN- RELATED"/>
    <property type="match status" value="1"/>
</dbReference>
<keyword evidence="2" id="KW-1185">Reference proteome</keyword>
<proteinExistence type="predicted"/>
<dbReference type="AlphaFoldDB" id="A0A507FB91"/>
<dbReference type="InterPro" id="IPR026206">
    <property type="entry name" value="HAUS3"/>
</dbReference>
<dbReference type="GO" id="GO:0005815">
    <property type="term" value="C:microtubule organizing center"/>
    <property type="evidence" value="ECO:0007669"/>
    <property type="project" value="TreeGrafter"/>
</dbReference>
<dbReference type="Proteomes" id="UP000320333">
    <property type="component" value="Unassembled WGS sequence"/>
</dbReference>
<dbReference type="PANTHER" id="PTHR19378:SF0">
    <property type="entry name" value="HAUS AUGMIN-LIKE COMPLEX SUBUNIT 3"/>
    <property type="match status" value="1"/>
</dbReference>
<dbReference type="OrthoDB" id="2159690at2759"/>
<dbReference type="EMBL" id="QEAP01000221">
    <property type="protein sequence ID" value="TPX72528.1"/>
    <property type="molecule type" value="Genomic_DNA"/>
</dbReference>
<organism evidence="1 2">
    <name type="scientific">Chytriomyces confervae</name>
    <dbReference type="NCBI Taxonomy" id="246404"/>
    <lineage>
        <taxon>Eukaryota</taxon>
        <taxon>Fungi</taxon>
        <taxon>Fungi incertae sedis</taxon>
        <taxon>Chytridiomycota</taxon>
        <taxon>Chytridiomycota incertae sedis</taxon>
        <taxon>Chytridiomycetes</taxon>
        <taxon>Chytridiales</taxon>
        <taxon>Chytriomycetaceae</taxon>
        <taxon>Chytriomyces</taxon>
    </lineage>
</organism>
<dbReference type="GO" id="GO:0070652">
    <property type="term" value="C:HAUS complex"/>
    <property type="evidence" value="ECO:0007669"/>
    <property type="project" value="InterPro"/>
</dbReference>
<evidence type="ECO:0000313" key="2">
    <source>
        <dbReference type="Proteomes" id="UP000320333"/>
    </source>
</evidence>
<name>A0A507FB91_9FUNG</name>
<reference evidence="1 2" key="1">
    <citation type="journal article" date="2019" name="Sci. Rep.">
        <title>Comparative genomics of chytrid fungi reveal insights into the obligate biotrophic and pathogenic lifestyle of Synchytrium endobioticum.</title>
        <authorList>
            <person name="van de Vossenberg B.T.L.H."/>
            <person name="Warris S."/>
            <person name="Nguyen H.D.T."/>
            <person name="van Gent-Pelzer M.P.E."/>
            <person name="Joly D.L."/>
            <person name="van de Geest H.C."/>
            <person name="Bonants P.J.M."/>
            <person name="Smith D.S."/>
            <person name="Levesque C.A."/>
            <person name="van der Lee T.A.J."/>
        </authorList>
    </citation>
    <scope>NUCLEOTIDE SEQUENCE [LARGE SCALE GENOMIC DNA]</scope>
    <source>
        <strain evidence="1 2">CBS 675.73</strain>
    </source>
</reference>
<dbReference type="GO" id="GO:0072686">
    <property type="term" value="C:mitotic spindle"/>
    <property type="evidence" value="ECO:0007669"/>
    <property type="project" value="TreeGrafter"/>
</dbReference>
<protein>
    <recommendedName>
        <fullName evidence="3">HAUS augmin-like complex subunit 3 N-terminal domain-containing protein</fullName>
    </recommendedName>
</protein>
<evidence type="ECO:0008006" key="3">
    <source>
        <dbReference type="Google" id="ProtNLM"/>
    </source>
</evidence>